<sequence>MFKVHIKIPEVSPPNDATYYIVAKNGIFLKKESWWAKAIVPVRQIAVLDTQETAIELKLPAISSVVMTKVWAFFKAVYKKHGSEAAVLIHYSPELGWNLTVPKQVVSYSHVDYEMTDRIDGYVFVGTMHSHSSMSAFHSGTDVRDEAQVDGIHITLGNMNYPDRFSMDAEAVVNGTRMALPLNFLDGVTKIVEEQSKIGRWVGETLLGKNDRDYDRRYGYGYDYNRSYDSPQMHTISDAQQVLSDGWEIPNEWMEKVSKRGWYDFGGRSRDDRRTIIIDNKQVNDPDASGDTTDMEYFERWRRPAFTDENPAGGKENPATDNKTIKKDTGGKTPPKNEEVKP</sequence>
<evidence type="ECO:0000313" key="2">
    <source>
        <dbReference type="EMBL" id="OGI83525.1"/>
    </source>
</evidence>
<accession>A0A1F6WP81</accession>
<gene>
    <name evidence="2" type="ORF">A2997_00270</name>
</gene>
<dbReference type="Proteomes" id="UP000179448">
    <property type="component" value="Unassembled WGS sequence"/>
</dbReference>
<feature type="compositionally biased region" description="Basic and acidic residues" evidence="1">
    <location>
        <begin position="323"/>
        <end position="342"/>
    </location>
</feature>
<name>A0A1F6WP81_9BACT</name>
<protein>
    <recommendedName>
        <fullName evidence="4">JAB domain-containing protein</fullName>
    </recommendedName>
</protein>
<dbReference type="AlphaFoldDB" id="A0A1F6WP81"/>
<feature type="region of interest" description="Disordered" evidence="1">
    <location>
        <begin position="300"/>
        <end position="342"/>
    </location>
</feature>
<dbReference type="EMBL" id="MFUQ01000015">
    <property type="protein sequence ID" value="OGI83525.1"/>
    <property type="molecule type" value="Genomic_DNA"/>
</dbReference>
<evidence type="ECO:0000313" key="3">
    <source>
        <dbReference type="Proteomes" id="UP000179448"/>
    </source>
</evidence>
<proteinExistence type="predicted"/>
<dbReference type="STRING" id="1801766.A2997_00270"/>
<evidence type="ECO:0000256" key="1">
    <source>
        <dbReference type="SAM" id="MobiDB-lite"/>
    </source>
</evidence>
<reference evidence="2 3" key="1">
    <citation type="journal article" date="2016" name="Nat. Commun.">
        <title>Thousands of microbial genomes shed light on interconnected biogeochemical processes in an aquifer system.</title>
        <authorList>
            <person name="Anantharaman K."/>
            <person name="Brown C.T."/>
            <person name="Hug L.A."/>
            <person name="Sharon I."/>
            <person name="Castelle C.J."/>
            <person name="Probst A.J."/>
            <person name="Thomas B.C."/>
            <person name="Singh A."/>
            <person name="Wilkins M.J."/>
            <person name="Karaoz U."/>
            <person name="Brodie E.L."/>
            <person name="Williams K.H."/>
            <person name="Hubbard S.S."/>
            <person name="Banfield J.F."/>
        </authorList>
    </citation>
    <scope>NUCLEOTIDE SEQUENCE [LARGE SCALE GENOMIC DNA]</scope>
</reference>
<comment type="caution">
    <text evidence="2">The sequence shown here is derived from an EMBL/GenBank/DDBJ whole genome shotgun (WGS) entry which is preliminary data.</text>
</comment>
<organism evidence="2 3">
    <name type="scientific">Candidatus Nomurabacteria bacterium RIFCSPLOWO2_01_FULL_36_10b</name>
    <dbReference type="NCBI Taxonomy" id="1801766"/>
    <lineage>
        <taxon>Bacteria</taxon>
        <taxon>Candidatus Nomuraibacteriota</taxon>
    </lineage>
</organism>
<evidence type="ECO:0008006" key="4">
    <source>
        <dbReference type="Google" id="ProtNLM"/>
    </source>
</evidence>